<evidence type="ECO:0000313" key="4">
    <source>
        <dbReference type="Proteomes" id="UP001152622"/>
    </source>
</evidence>
<dbReference type="AlphaFoldDB" id="A0A9Q1FXR1"/>
<dbReference type="PROSITE" id="PS50994">
    <property type="entry name" value="INTEGRASE"/>
    <property type="match status" value="1"/>
</dbReference>
<protein>
    <recommendedName>
        <fullName evidence="2">Integrase catalytic domain-containing protein</fullName>
    </recommendedName>
</protein>
<gene>
    <name evidence="3" type="ORF">SKAU_G00096630</name>
</gene>
<reference evidence="3" key="1">
    <citation type="journal article" date="2023" name="Science">
        <title>Genome structures resolve the early diversification of teleost fishes.</title>
        <authorList>
            <person name="Parey E."/>
            <person name="Louis A."/>
            <person name="Montfort J."/>
            <person name="Bouchez O."/>
            <person name="Roques C."/>
            <person name="Iampietro C."/>
            <person name="Lluch J."/>
            <person name="Castinel A."/>
            <person name="Donnadieu C."/>
            <person name="Desvignes T."/>
            <person name="Floi Bucao C."/>
            <person name="Jouanno E."/>
            <person name="Wen M."/>
            <person name="Mejri S."/>
            <person name="Dirks R."/>
            <person name="Jansen H."/>
            <person name="Henkel C."/>
            <person name="Chen W.J."/>
            <person name="Zahm M."/>
            <person name="Cabau C."/>
            <person name="Klopp C."/>
            <person name="Thompson A.W."/>
            <person name="Robinson-Rechavi M."/>
            <person name="Braasch I."/>
            <person name="Lecointre G."/>
            <person name="Bobe J."/>
            <person name="Postlethwait J.H."/>
            <person name="Berthelot C."/>
            <person name="Roest Crollius H."/>
            <person name="Guiguen Y."/>
        </authorList>
    </citation>
    <scope>NUCLEOTIDE SEQUENCE</scope>
    <source>
        <strain evidence="3">WJC10195</strain>
    </source>
</reference>
<dbReference type="CDD" id="cd09274">
    <property type="entry name" value="RNase_HI_RT_Ty3"/>
    <property type="match status" value="1"/>
</dbReference>
<comment type="caution">
    <text evidence="3">The sequence shown here is derived from an EMBL/GenBank/DDBJ whole genome shotgun (WGS) entry which is preliminary data.</text>
</comment>
<dbReference type="Gene3D" id="3.30.420.10">
    <property type="entry name" value="Ribonuclease H-like superfamily/Ribonuclease H"/>
    <property type="match status" value="1"/>
</dbReference>
<dbReference type="Pfam" id="PF00665">
    <property type="entry name" value="rve"/>
    <property type="match status" value="1"/>
</dbReference>
<dbReference type="FunFam" id="3.10.20.370:FF:000001">
    <property type="entry name" value="Retrovirus-related Pol polyprotein from transposon 17.6-like protein"/>
    <property type="match status" value="1"/>
</dbReference>
<proteinExistence type="predicted"/>
<dbReference type="SUPFAM" id="SSF56672">
    <property type="entry name" value="DNA/RNA polymerases"/>
    <property type="match status" value="1"/>
</dbReference>
<dbReference type="PANTHER" id="PTHR37984">
    <property type="entry name" value="PROTEIN CBG26694"/>
    <property type="match status" value="1"/>
</dbReference>
<organism evidence="3 4">
    <name type="scientific">Synaphobranchus kaupii</name>
    <name type="common">Kaup's arrowtooth eel</name>
    <dbReference type="NCBI Taxonomy" id="118154"/>
    <lineage>
        <taxon>Eukaryota</taxon>
        <taxon>Metazoa</taxon>
        <taxon>Chordata</taxon>
        <taxon>Craniata</taxon>
        <taxon>Vertebrata</taxon>
        <taxon>Euteleostomi</taxon>
        <taxon>Actinopterygii</taxon>
        <taxon>Neopterygii</taxon>
        <taxon>Teleostei</taxon>
        <taxon>Anguilliformes</taxon>
        <taxon>Synaphobranchidae</taxon>
        <taxon>Synaphobranchus</taxon>
    </lineage>
</organism>
<sequence>MAPPHFPSWISARAICRSHCTPTAATSPPSSATLECSAMHGCLLDSAPPPDVSTIFTGIPGVVIYLDDIVVHGPTPALHDEHLHQVLSVLAKHNLTLNEENCVFSVAAVEFVGFHLTAEGLCPLHSNVDAVQRLPEPTCPAQVASFLGMTAYYLHFLHHYSTTMAPLRELLKKDVPWVWMRACSTAIQQLKAQLTSPPVLVHFDLSSPTILTCDASNIAVGAVLSQLHRGTEQPIAFASRALSPAEQKYSVGGREALACVWACERWHMYVYGQPFTLQTDHQALTALLATSGTEHRPLRIHRWSERLQLTPFYRENGPPTPPPLQPLNWPDKPWTHLQLDICGELCRVPHHQRFLVVVYDLHSKWPEVTTVGSVTTRVITDFLEVLFSHWGTPTTITTNNGPQFISAEFAAFLGGRGVKHIRTALYHPEANGGVERMNQTLKNGIRAHLADGFQFDAALLRTLLHYRSARHSTTGSSPALLMMGRELQLPLDRLLAQADLAPPAQVRDRVIKCQLKMKQRYDRTRWAKTPHIAVRDWVRVRRAHRDHKLLSFWSQPMRVTEQLGPATFRLSDGSRWHASRLREVAPPSVTADMEAMDLDFPAGQPPAPIEHPAERPAEPAARPSRDRARPGYLKDFVTNF</sequence>
<dbReference type="InterPro" id="IPR043128">
    <property type="entry name" value="Rev_trsase/Diguanyl_cyclase"/>
</dbReference>
<dbReference type="InterPro" id="IPR050951">
    <property type="entry name" value="Retrovirus_Pol_polyprotein"/>
</dbReference>
<feature type="compositionally biased region" description="Basic and acidic residues" evidence="1">
    <location>
        <begin position="611"/>
        <end position="629"/>
    </location>
</feature>
<dbReference type="InterPro" id="IPR012337">
    <property type="entry name" value="RNaseH-like_sf"/>
</dbReference>
<dbReference type="PANTHER" id="PTHR37984:SF15">
    <property type="entry name" value="INTEGRASE CATALYTIC DOMAIN-CONTAINING PROTEIN"/>
    <property type="match status" value="1"/>
</dbReference>
<dbReference type="EMBL" id="JAINUF010000003">
    <property type="protein sequence ID" value="KAJ8369635.1"/>
    <property type="molecule type" value="Genomic_DNA"/>
</dbReference>
<feature type="region of interest" description="Disordered" evidence="1">
    <location>
        <begin position="599"/>
        <end position="630"/>
    </location>
</feature>
<keyword evidence="4" id="KW-1185">Reference proteome</keyword>
<dbReference type="InterPro" id="IPR001584">
    <property type="entry name" value="Integrase_cat-core"/>
</dbReference>
<dbReference type="Pfam" id="PF17919">
    <property type="entry name" value="RT_RNaseH_2"/>
    <property type="match status" value="1"/>
</dbReference>
<dbReference type="FunFam" id="3.30.420.10:FF:000063">
    <property type="entry name" value="Retrovirus-related Pol polyprotein from transposon 297-like Protein"/>
    <property type="match status" value="1"/>
</dbReference>
<dbReference type="SUPFAM" id="SSF53098">
    <property type="entry name" value="Ribonuclease H-like"/>
    <property type="match status" value="1"/>
</dbReference>
<dbReference type="InterPro" id="IPR041577">
    <property type="entry name" value="RT_RNaseH_2"/>
</dbReference>
<feature type="domain" description="Integrase catalytic" evidence="2">
    <location>
        <begin position="329"/>
        <end position="486"/>
    </location>
</feature>
<dbReference type="FunFam" id="3.30.70.270:FF:000026">
    <property type="entry name" value="Transposon Ty3-G Gag-Pol polyprotein"/>
    <property type="match status" value="1"/>
</dbReference>
<evidence type="ECO:0000259" key="2">
    <source>
        <dbReference type="PROSITE" id="PS50994"/>
    </source>
</evidence>
<dbReference type="InterPro" id="IPR036397">
    <property type="entry name" value="RNaseH_sf"/>
</dbReference>
<dbReference type="Gene3D" id="3.10.20.370">
    <property type="match status" value="1"/>
</dbReference>
<evidence type="ECO:0000313" key="3">
    <source>
        <dbReference type="EMBL" id="KAJ8369635.1"/>
    </source>
</evidence>
<accession>A0A9Q1FXR1</accession>
<dbReference type="InterPro" id="IPR043502">
    <property type="entry name" value="DNA/RNA_pol_sf"/>
</dbReference>
<dbReference type="Gene3D" id="3.30.70.270">
    <property type="match status" value="2"/>
</dbReference>
<name>A0A9Q1FXR1_SYNKA</name>
<dbReference type="Proteomes" id="UP001152622">
    <property type="component" value="Chromosome 3"/>
</dbReference>
<dbReference type="GO" id="GO:0003676">
    <property type="term" value="F:nucleic acid binding"/>
    <property type="evidence" value="ECO:0007669"/>
    <property type="project" value="InterPro"/>
</dbReference>
<dbReference type="OrthoDB" id="775972at2759"/>
<evidence type="ECO:0000256" key="1">
    <source>
        <dbReference type="SAM" id="MobiDB-lite"/>
    </source>
</evidence>
<dbReference type="GO" id="GO:0015074">
    <property type="term" value="P:DNA integration"/>
    <property type="evidence" value="ECO:0007669"/>
    <property type="project" value="InterPro"/>
</dbReference>